<protein>
    <submittedName>
        <fullName evidence="1">P-loop containing nucleoside triphosphate hydrolase protein</fullName>
    </submittedName>
</protein>
<dbReference type="EMBL" id="MU394343">
    <property type="protein sequence ID" value="KAI6084029.1"/>
    <property type="molecule type" value="Genomic_DNA"/>
</dbReference>
<evidence type="ECO:0000313" key="1">
    <source>
        <dbReference type="EMBL" id="KAI6084029.1"/>
    </source>
</evidence>
<keyword evidence="1" id="KW-0378">Hydrolase</keyword>
<organism evidence="1 2">
    <name type="scientific">Hypoxylon rubiginosum</name>
    <dbReference type="NCBI Taxonomy" id="110542"/>
    <lineage>
        <taxon>Eukaryota</taxon>
        <taxon>Fungi</taxon>
        <taxon>Dikarya</taxon>
        <taxon>Ascomycota</taxon>
        <taxon>Pezizomycotina</taxon>
        <taxon>Sordariomycetes</taxon>
        <taxon>Xylariomycetidae</taxon>
        <taxon>Xylariales</taxon>
        <taxon>Hypoxylaceae</taxon>
        <taxon>Hypoxylon</taxon>
    </lineage>
</organism>
<comment type="caution">
    <text evidence="1">The sequence shown here is derived from an EMBL/GenBank/DDBJ whole genome shotgun (WGS) entry which is preliminary data.</text>
</comment>
<reference evidence="1 2" key="1">
    <citation type="journal article" date="2022" name="New Phytol.">
        <title>Ecological generalism drives hyperdiversity of secondary metabolite gene clusters in xylarialean endophytes.</title>
        <authorList>
            <person name="Franco M.E.E."/>
            <person name="Wisecaver J.H."/>
            <person name="Arnold A.E."/>
            <person name="Ju Y.M."/>
            <person name="Slot J.C."/>
            <person name="Ahrendt S."/>
            <person name="Moore L.P."/>
            <person name="Eastman K.E."/>
            <person name="Scott K."/>
            <person name="Konkel Z."/>
            <person name="Mondo S.J."/>
            <person name="Kuo A."/>
            <person name="Hayes R.D."/>
            <person name="Haridas S."/>
            <person name="Andreopoulos B."/>
            <person name="Riley R."/>
            <person name="LaButti K."/>
            <person name="Pangilinan J."/>
            <person name="Lipzen A."/>
            <person name="Amirebrahimi M."/>
            <person name="Yan J."/>
            <person name="Adam C."/>
            <person name="Keymanesh K."/>
            <person name="Ng V."/>
            <person name="Louie K."/>
            <person name="Northen T."/>
            <person name="Drula E."/>
            <person name="Henrissat B."/>
            <person name="Hsieh H.M."/>
            <person name="Youens-Clark K."/>
            <person name="Lutzoni F."/>
            <person name="Miadlikowska J."/>
            <person name="Eastwood D.C."/>
            <person name="Hamelin R.C."/>
            <person name="Grigoriev I.V."/>
            <person name="U'Ren J.M."/>
        </authorList>
    </citation>
    <scope>NUCLEOTIDE SEQUENCE [LARGE SCALE GENOMIC DNA]</scope>
    <source>
        <strain evidence="1 2">ER1909</strain>
    </source>
</reference>
<proteinExistence type="predicted"/>
<dbReference type="Proteomes" id="UP001497680">
    <property type="component" value="Unassembled WGS sequence"/>
</dbReference>
<keyword evidence="2" id="KW-1185">Reference proteome</keyword>
<name>A0ACC0CUG0_9PEZI</name>
<gene>
    <name evidence="1" type="ORF">F4821DRAFT_280424</name>
</gene>
<sequence length="1435" mass="160993">MFRGVASDGDSHIYGFPNRIGRDRHTQNIIDHTSALFPDFNRRLPRVDSEYGLLTDQLDSQGGDDRDLDDFDRSVLGRPHRSSYIPSSDYHEQRLSLPPFGTPNQQRRVIGDASHHFRQATPRGLDFPSPFSDATTHVRRIEPSPASQSLFGREGHRRIGELQPGIQTATPPFYNASNPTPVLDSTFTSSSPSNFGASSPSTRLSLQRNAKFIESPLVTHKSASNLTMDLEHAPDQPPIVKSTRLIDPRQALPDKFRNVFPYELFNVVQSKCFPLVYGTNDNVVISAPTGCGKTAILEMAICKLAMSPGSENFKIVYQAPTKSLCSERARDWEKKFSHMNLGCIELTGDTSQIQANRVGSASIIVTTPEKWDSITRKWSDHRKLLEMIRLVLIDEVHILKDARGATLEAVVSRMKTIGANVRFVALSATVPNVGDVARWLGRDHTNPSKPARTEAFGEELRPVKLQRYVYGYPSGQNDFIFDKTLDGKLTMLLAKHSKKKPIMIFCFTRKSCEQTAQKLAEWWSSSVTEDRSWPAPTRRVAVVNRELQEIVRYGVAFHHAGLDAQDRSAVAQNFLDGQIYVICCTSTLAVGVNLPCHTVILKGTTGYSDNKAQEYSDLEVMQMLGRAGRPQFDDSAVAIIMTKAGNVDRYKKMMSGNETLESTLHRNLVEHLNSEISLRTIQDVETAKKWIGGTFLSVRVRQSPSLYLEGARNAEDADKTMEEWCEKGIKLLQQHGLITERVPFKCTEYGHAMSRYMVKFETMELLLSIPRGAGLEEILTTLCTASEFKDFRFKSDERALFRELNKSPFVLHRIKETVTETWHKVFLIIQIHLGCVELPSEKGLGHFRFRITADKAIIFDRLNRLVRCFVDCRAFDNDGLSTKAGLELARALAASSWENKPSQLSQIPGSGPVTVRKWVSHGVHTVLSLADRDFQEIERISSRNPPYGMNLLKTLEKFPRLAMSTRLITRTAPRLQPEDNVTVTLKVNLSYRSEKGMPNWNNKVPAVTFMVLTSDGNLAYFWRGNLRRIDKTTGLNLEFPVLLSAPGQEVSCYFSCEEIVGTQVTKILRPDVPAAAFKRPIQSARRQIQATNSLDDDMEYEEVPDEDMLDAVLSSTKQSDETQQAEHLSTTEEDFLVADTLSTQHESSLVPMKMDNGKWMCNHRCRNGGPTNTGKPCNHKCCHEGVDKLRTRPKKGENKKTGDSQTAKGNSSVEFLAQYLESQATMDNPKRHERTDPESTTVYEPHNGNVRKKPAKRGPTAASSNAKRKRLVQLDDNERMPVKRRGQAALDSDALSDVECIDLTTMSGNDKADQQSLKRYDSKEKTKARRVLRKAASSSPVLRAPGNSYPMIGCNEASKGTEKMDVTSRDQTHSQYTYDIFDDDFDDDLDDELPDLDSLMEGFQSKNNPTSQAGVGDETLYPGVVQTLKESMDYG</sequence>
<accession>A0ACC0CUG0</accession>
<evidence type="ECO:0000313" key="2">
    <source>
        <dbReference type="Proteomes" id="UP001497680"/>
    </source>
</evidence>